<dbReference type="PROSITE" id="PS51257">
    <property type="entry name" value="PROKAR_LIPOPROTEIN"/>
    <property type="match status" value="1"/>
</dbReference>
<sequence length="357" mass="40105">MIQFLRLTILVFLLTGCSSGHVANNSTQQPAYESPQLTSVQTATNDDESPTSNVTPPTEPNNDETIKNTLFTPDFKSISELMKLKKNQIIEKLGTDYTDGSGEGTEFGEGLFYEQYGLFITFGMFSKAGIIDTIYCRDNVDIKGAKLGMTFAEIQQVLGEGDLTNEPYISSSNFGLSYYLDNLAIWFGADEEDGVTSKLEITVSYYGSEDPVYPIYTQGFSDIEDIMSLNEEQVVAKFGSEYSLYYGNDGDTHLGEGLYYAQYGMVIIFDYDQQPAKVEYIFCQDNVDIKGAKMGMTFKEIQKILGKGELLDFSDMPWGIAYPPFYILTYEFGEFTVRFGADEKDGVTTELDIRRRY</sequence>
<proteinExistence type="predicted"/>
<dbReference type="Proteomes" id="UP001178662">
    <property type="component" value="Chromosome"/>
</dbReference>
<dbReference type="EMBL" id="CP119317">
    <property type="protein sequence ID" value="WEK54527.1"/>
    <property type="molecule type" value="Genomic_DNA"/>
</dbReference>
<organism evidence="3 4">
    <name type="scientific">Candidatus Cohnella colombiensis</name>
    <dbReference type="NCBI Taxonomy" id="3121368"/>
    <lineage>
        <taxon>Bacteria</taxon>
        <taxon>Bacillati</taxon>
        <taxon>Bacillota</taxon>
        <taxon>Bacilli</taxon>
        <taxon>Bacillales</taxon>
        <taxon>Paenibacillaceae</taxon>
        <taxon>Cohnella</taxon>
    </lineage>
</organism>
<evidence type="ECO:0008006" key="5">
    <source>
        <dbReference type="Google" id="ProtNLM"/>
    </source>
</evidence>
<reference evidence="3" key="1">
    <citation type="submission" date="2023-03" db="EMBL/GenBank/DDBJ databases">
        <title>Andean soil-derived lignocellulolytic bacterial consortium as a source of novel taxa and putative plastic-active enzymes.</title>
        <authorList>
            <person name="Diaz-Garcia L."/>
            <person name="Chuvochina M."/>
            <person name="Feuerriegel G."/>
            <person name="Bunk B."/>
            <person name="Sproer C."/>
            <person name="Streit W.R."/>
            <person name="Rodriguez L.M."/>
            <person name="Overmann J."/>
            <person name="Jimenez D.J."/>
        </authorList>
    </citation>
    <scope>NUCLEOTIDE SEQUENCE</scope>
    <source>
        <strain evidence="3">MAG 2441</strain>
    </source>
</reference>
<feature type="chain" id="PRO_5041702971" description="DUF3298 domain-containing protein" evidence="2">
    <location>
        <begin position="23"/>
        <end position="357"/>
    </location>
</feature>
<evidence type="ECO:0000256" key="2">
    <source>
        <dbReference type="SAM" id="SignalP"/>
    </source>
</evidence>
<keyword evidence="4" id="KW-1185">Reference proteome</keyword>
<name>A0AA95EXE0_9BACL</name>
<evidence type="ECO:0000256" key="1">
    <source>
        <dbReference type="SAM" id="MobiDB-lite"/>
    </source>
</evidence>
<gene>
    <name evidence="3" type="ORF">P0Y55_00135</name>
</gene>
<dbReference type="AlphaFoldDB" id="A0AA95EXE0"/>
<evidence type="ECO:0000313" key="3">
    <source>
        <dbReference type="EMBL" id="WEK54527.1"/>
    </source>
</evidence>
<feature type="signal peptide" evidence="2">
    <location>
        <begin position="1"/>
        <end position="22"/>
    </location>
</feature>
<keyword evidence="2" id="KW-0732">Signal</keyword>
<feature type="region of interest" description="Disordered" evidence="1">
    <location>
        <begin position="26"/>
        <end position="67"/>
    </location>
</feature>
<evidence type="ECO:0000313" key="4">
    <source>
        <dbReference type="Proteomes" id="UP001178662"/>
    </source>
</evidence>
<accession>A0AA95EXE0</accession>
<feature type="compositionally biased region" description="Polar residues" evidence="1">
    <location>
        <begin position="26"/>
        <end position="56"/>
    </location>
</feature>
<protein>
    <recommendedName>
        <fullName evidence="5">DUF3298 domain-containing protein</fullName>
    </recommendedName>
</protein>